<feature type="transmembrane region" description="Helical" evidence="3">
    <location>
        <begin position="44"/>
        <end position="65"/>
    </location>
</feature>
<evidence type="ECO:0000256" key="3">
    <source>
        <dbReference type="SAM" id="Phobius"/>
    </source>
</evidence>
<evidence type="ECO:0000313" key="6">
    <source>
        <dbReference type="Proteomes" id="UP000065220"/>
    </source>
</evidence>
<dbReference type="KEGG" id="ard:AXF14_12775"/>
<dbReference type="InterPro" id="IPR019079">
    <property type="entry name" value="Capsule_synth_CapA"/>
</dbReference>
<feature type="domain" description="Capsule synthesis protein CapA" evidence="4">
    <location>
        <begin position="121"/>
        <end position="373"/>
    </location>
</feature>
<keyword evidence="3" id="KW-0812">Transmembrane</keyword>
<dbReference type="RefSeq" id="WP_067943755.1">
    <property type="nucleotide sequence ID" value="NZ_CP014228.1"/>
</dbReference>
<dbReference type="SMART" id="SM00854">
    <property type="entry name" value="PGA_cap"/>
    <property type="match status" value="1"/>
</dbReference>
<reference evidence="6" key="1">
    <citation type="submission" date="2016-02" db="EMBL/GenBank/DDBJ databases">
        <authorList>
            <person name="Holder M.E."/>
            <person name="Ajami N.J."/>
            <person name="Petrosino J.F."/>
        </authorList>
    </citation>
    <scope>NUCLEOTIDE SEQUENCE [LARGE SCALE GENOMIC DNA]</scope>
    <source>
        <strain evidence="6">CCUG 36733</strain>
    </source>
</reference>
<organism evidence="5 6">
    <name type="scientific">Actinomyces radicidentis</name>
    <dbReference type="NCBI Taxonomy" id="111015"/>
    <lineage>
        <taxon>Bacteria</taxon>
        <taxon>Bacillati</taxon>
        <taxon>Actinomycetota</taxon>
        <taxon>Actinomycetes</taxon>
        <taxon>Actinomycetales</taxon>
        <taxon>Actinomycetaceae</taxon>
        <taxon>Actinomyces</taxon>
    </lineage>
</organism>
<proteinExistence type="inferred from homology"/>
<sequence>MSAGSPRPPHDPRHRRPDRPTSHRQAASRVELRRRAARRRRTRFIALGAAFVVTVGAGTGVAALMGRDDGVAAAVATGSSAASGAMTEAATATAGPTATPSATDDGTAETSVAPGAPVTLTIGYAGDVLMHDSVYKKTPGGDGDISSMVAAENPWVQGVDLALCGMEVPVSPDGVYSSYPVFGSPAGVVPALKEVGWDGCTTASNHSLDRGMAGLDATLDAFDAAGLGHAGTYRSAQGAEQGYQLYDLERSGRTITVAQIASTYNLNGFTDAQPYTGDNVEINDAERITEQARATRRAGADVVVVQAHLGTEYTDEPTAEQEDFARAIADGGQVDLLLDGHPHVPQTDEHLDGGPNGQGMWVSHCAGNYISAQSESVQGTLSTVGTFVWADVAVDAEGAVSVTGLHWHPFTMDTTAGSIVRDLTALHDGDEPDGLELTEATIERRWDTLMSVMDQSTYDADAPKTTGDAPKVVAYEDPEDAANATASARPEATGTPSTTAGATATASATASATAR</sequence>
<dbReference type="OrthoDB" id="9810718at2"/>
<feature type="region of interest" description="Disordered" evidence="2">
    <location>
        <begin position="1"/>
        <end position="35"/>
    </location>
</feature>
<feature type="region of interest" description="Disordered" evidence="2">
    <location>
        <begin position="475"/>
        <end position="515"/>
    </location>
</feature>
<keyword evidence="6" id="KW-1185">Reference proteome</keyword>
<accession>A0A0X8JGU0</accession>
<dbReference type="PANTHER" id="PTHR33393">
    <property type="entry name" value="POLYGLUTAMINE SYNTHESIS ACCESSORY PROTEIN RV0574C-RELATED"/>
    <property type="match status" value="1"/>
</dbReference>
<dbReference type="CDD" id="cd07381">
    <property type="entry name" value="MPP_CapA"/>
    <property type="match status" value="1"/>
</dbReference>
<dbReference type="PANTHER" id="PTHR33393:SF13">
    <property type="entry name" value="PGA BIOSYNTHESIS PROTEIN CAPA"/>
    <property type="match status" value="1"/>
</dbReference>
<dbReference type="Pfam" id="PF09587">
    <property type="entry name" value="PGA_cap"/>
    <property type="match status" value="1"/>
</dbReference>
<evidence type="ECO:0000259" key="4">
    <source>
        <dbReference type="SMART" id="SM00854"/>
    </source>
</evidence>
<dbReference type="AlphaFoldDB" id="A0A0X8JGU0"/>
<dbReference type="InterPro" id="IPR052169">
    <property type="entry name" value="CW_Biosynth-Accessory"/>
</dbReference>
<dbReference type="STRING" id="111015.AXF14_12775"/>
<evidence type="ECO:0000256" key="1">
    <source>
        <dbReference type="ARBA" id="ARBA00005662"/>
    </source>
</evidence>
<name>A0A0X8JGU0_ACTRD</name>
<keyword evidence="3" id="KW-1133">Transmembrane helix</keyword>
<dbReference type="InterPro" id="IPR029052">
    <property type="entry name" value="Metallo-depent_PP-like"/>
</dbReference>
<dbReference type="Gene3D" id="3.60.21.10">
    <property type="match status" value="1"/>
</dbReference>
<evidence type="ECO:0000313" key="5">
    <source>
        <dbReference type="EMBL" id="AMD88287.1"/>
    </source>
</evidence>
<keyword evidence="3" id="KW-0472">Membrane</keyword>
<gene>
    <name evidence="5" type="ORF">AXF14_12775</name>
</gene>
<feature type="compositionally biased region" description="Low complexity" evidence="2">
    <location>
        <begin position="492"/>
        <end position="515"/>
    </location>
</feature>
<protein>
    <recommendedName>
        <fullName evidence="4">Capsule synthesis protein CapA domain-containing protein</fullName>
    </recommendedName>
</protein>
<comment type="similarity">
    <text evidence="1">Belongs to the CapA family.</text>
</comment>
<evidence type="ECO:0000256" key="2">
    <source>
        <dbReference type="SAM" id="MobiDB-lite"/>
    </source>
</evidence>
<feature type="region of interest" description="Disordered" evidence="2">
    <location>
        <begin position="80"/>
        <end position="113"/>
    </location>
</feature>
<feature type="compositionally biased region" description="Low complexity" evidence="2">
    <location>
        <begin position="80"/>
        <end position="103"/>
    </location>
</feature>
<dbReference type="Proteomes" id="UP000065220">
    <property type="component" value="Chromosome"/>
</dbReference>
<dbReference type="EMBL" id="CP014228">
    <property type="protein sequence ID" value="AMD88287.1"/>
    <property type="molecule type" value="Genomic_DNA"/>
</dbReference>
<dbReference type="SUPFAM" id="SSF56300">
    <property type="entry name" value="Metallo-dependent phosphatases"/>
    <property type="match status" value="1"/>
</dbReference>